<comment type="caution">
    <text evidence="1">The sequence shown here is derived from an EMBL/GenBank/DDBJ whole genome shotgun (WGS) entry which is preliminary data.</text>
</comment>
<protein>
    <submittedName>
        <fullName evidence="1">Glycosyltransferase involved in cell wall biosynthesis</fullName>
    </submittedName>
</protein>
<reference evidence="1 2" key="1">
    <citation type="submission" date="2023-07" db="EMBL/GenBank/DDBJ databases">
        <title>Genomic Encyclopedia of Type Strains, Phase IV (KMG-IV): sequencing the most valuable type-strain genomes for metagenomic binning, comparative biology and taxonomic classification.</title>
        <authorList>
            <person name="Goeker M."/>
        </authorList>
    </citation>
    <scope>NUCLEOTIDE SEQUENCE [LARGE SCALE GENOMIC DNA]</scope>
    <source>
        <strain evidence="1 2">DSM 1277</strain>
    </source>
</reference>
<name>A0ABU0DHG7_9HYPH</name>
<dbReference type="Proteomes" id="UP001238467">
    <property type="component" value="Unassembled WGS sequence"/>
</dbReference>
<organism evidence="1 2">
    <name type="scientific">Ancylobacter vacuolatus</name>
    <dbReference type="NCBI Taxonomy" id="223389"/>
    <lineage>
        <taxon>Bacteria</taxon>
        <taxon>Pseudomonadati</taxon>
        <taxon>Pseudomonadota</taxon>
        <taxon>Alphaproteobacteria</taxon>
        <taxon>Hyphomicrobiales</taxon>
        <taxon>Xanthobacteraceae</taxon>
        <taxon>Ancylobacter</taxon>
    </lineage>
</organism>
<accession>A0ABU0DHG7</accession>
<dbReference type="RefSeq" id="WP_307060353.1">
    <property type="nucleotide sequence ID" value="NZ_JAUSUH010000004.1"/>
</dbReference>
<dbReference type="EMBL" id="JAUSUH010000004">
    <property type="protein sequence ID" value="MDQ0347756.1"/>
    <property type="molecule type" value="Genomic_DNA"/>
</dbReference>
<gene>
    <name evidence="1" type="ORF">J2S76_002183</name>
</gene>
<evidence type="ECO:0000313" key="2">
    <source>
        <dbReference type="Proteomes" id="UP001238467"/>
    </source>
</evidence>
<keyword evidence="2" id="KW-1185">Reference proteome</keyword>
<dbReference type="SUPFAM" id="SSF53756">
    <property type="entry name" value="UDP-Glycosyltransferase/glycogen phosphorylase"/>
    <property type="match status" value="1"/>
</dbReference>
<proteinExistence type="predicted"/>
<evidence type="ECO:0000313" key="1">
    <source>
        <dbReference type="EMBL" id="MDQ0347756.1"/>
    </source>
</evidence>
<sequence length="248" mass="27152">MESGGWRHDRVLADAYFANSEETASSLRGLGVPAPVTVFHNAAPEAFFRPTSPAQSTLRTITLISNHNDPELMEAIDRLALDYKVQRIGLRQGRQTLVTPAVIHASDLIVSIGKSAPYALASGVPVFVYDHFGGPGYLTHDNFDRAARFNFSGRCCERRLDASALAQEIVEGYACGRAFIRELGTERLARYQLEPYLDAMLAIAPTERPFSPQTRLSRKSGSSPLMCATSRWKSMLAETARSSGSAGR</sequence>